<dbReference type="GeneTree" id="ENSGT00940000153924"/>
<evidence type="ECO:0000256" key="1">
    <source>
        <dbReference type="SAM" id="SignalP"/>
    </source>
</evidence>
<dbReference type="InterPro" id="IPR007110">
    <property type="entry name" value="Ig-like_dom"/>
</dbReference>
<organism evidence="3 4">
    <name type="scientific">Rattus norvegicus</name>
    <name type="common">Rat</name>
    <dbReference type="NCBI Taxonomy" id="10116"/>
    <lineage>
        <taxon>Eukaryota</taxon>
        <taxon>Metazoa</taxon>
        <taxon>Chordata</taxon>
        <taxon>Craniata</taxon>
        <taxon>Vertebrata</taxon>
        <taxon>Euteleostomi</taxon>
        <taxon>Mammalia</taxon>
        <taxon>Eutheria</taxon>
        <taxon>Euarchontoglires</taxon>
        <taxon>Glires</taxon>
        <taxon>Rodentia</taxon>
        <taxon>Myomorpha</taxon>
        <taxon>Muroidea</taxon>
        <taxon>Muridae</taxon>
        <taxon>Murinae</taxon>
        <taxon>Rattus</taxon>
    </lineage>
</organism>
<keyword evidence="4" id="KW-1185">Reference proteome</keyword>
<dbReference type="PROSITE" id="PS50835">
    <property type="entry name" value="IG_LIKE"/>
    <property type="match status" value="1"/>
</dbReference>
<dbReference type="InterPro" id="IPR013106">
    <property type="entry name" value="Ig_V-set"/>
</dbReference>
<feature type="domain" description="Ig-like" evidence="2">
    <location>
        <begin position="18"/>
        <end position="110"/>
    </location>
</feature>
<accession>A0ABK0M711</accession>
<feature type="signal peptide" evidence="1">
    <location>
        <begin position="1"/>
        <end position="22"/>
    </location>
</feature>
<feature type="chain" id="PRO_5047236779" description="Ig-like domain-containing protein" evidence="1">
    <location>
        <begin position="23"/>
        <end position="125"/>
    </location>
</feature>
<dbReference type="SMART" id="SM00409">
    <property type="entry name" value="IG"/>
    <property type="match status" value="1"/>
</dbReference>
<dbReference type="Gene3D" id="2.60.40.10">
    <property type="entry name" value="Immunoglobulins"/>
    <property type="match status" value="1"/>
</dbReference>
<reference evidence="3" key="2">
    <citation type="submission" date="2025-08" db="UniProtKB">
        <authorList>
            <consortium name="Ensembl"/>
        </authorList>
    </citation>
    <scope>IDENTIFICATION</scope>
    <source>
        <strain evidence="3">Brown Norway</strain>
    </source>
</reference>
<dbReference type="InterPro" id="IPR003599">
    <property type="entry name" value="Ig_sub"/>
</dbReference>
<reference evidence="3" key="3">
    <citation type="submission" date="2025-09" db="UniProtKB">
        <authorList>
            <consortium name="Ensembl"/>
        </authorList>
    </citation>
    <scope>IDENTIFICATION</scope>
    <source>
        <strain evidence="3">Brown Norway</strain>
    </source>
</reference>
<evidence type="ECO:0000313" key="4">
    <source>
        <dbReference type="Proteomes" id="UP000002494"/>
    </source>
</evidence>
<dbReference type="Pfam" id="PF07686">
    <property type="entry name" value="V-set"/>
    <property type="match status" value="1"/>
</dbReference>
<protein>
    <recommendedName>
        <fullName evidence="2">Ig-like domain-containing protein</fullName>
    </recommendedName>
</protein>
<dbReference type="SMART" id="SM00406">
    <property type="entry name" value="IGv"/>
    <property type="match status" value="1"/>
</dbReference>
<keyword evidence="1" id="KW-0732">Signal</keyword>
<dbReference type="PANTHER" id="PTHR23267">
    <property type="entry name" value="IMMUNOGLOBULIN LIGHT CHAIN"/>
    <property type="match status" value="1"/>
</dbReference>
<evidence type="ECO:0000259" key="2">
    <source>
        <dbReference type="PROSITE" id="PS50835"/>
    </source>
</evidence>
<reference evidence="3" key="1">
    <citation type="submission" date="2024-01" db="EMBL/GenBank/DDBJ databases">
        <title>GRCr8: a new rat reference genome assembly contstructed from accurate long reads and long range scaffolding.</title>
        <authorList>
            <person name="Doris P.A."/>
            <person name="Kalbfleisch T."/>
            <person name="Li K."/>
            <person name="Howe K."/>
            <person name="Wood J."/>
        </authorList>
    </citation>
    <scope>NUCLEOTIDE SEQUENCE [LARGE SCALE GENOMIC DNA]</scope>
    <source>
        <strain evidence="3">Brown Norway</strain>
    </source>
</reference>
<dbReference type="InterPro" id="IPR013783">
    <property type="entry name" value="Ig-like_fold"/>
</dbReference>
<name>A0ABK0M711_RAT</name>
<dbReference type="Ensembl" id="ENSRNOT00000121309.1">
    <property type="protein sequence ID" value="ENSRNOP00000111163.1"/>
    <property type="gene ID" value="ENSRNOG00000073169.1"/>
</dbReference>
<dbReference type="SUPFAM" id="SSF48726">
    <property type="entry name" value="Immunoglobulin"/>
    <property type="match status" value="1"/>
</dbReference>
<dbReference type="InterPro" id="IPR036179">
    <property type="entry name" value="Ig-like_dom_sf"/>
</dbReference>
<proteinExistence type="predicted"/>
<evidence type="ECO:0000313" key="3">
    <source>
        <dbReference type="Ensembl" id="ENSRNOP00000111163.1"/>
    </source>
</evidence>
<dbReference type="InterPro" id="IPR050150">
    <property type="entry name" value="IgV_Light_Chain"/>
</dbReference>
<dbReference type="Proteomes" id="UP000002494">
    <property type="component" value="Chromosome 4"/>
</dbReference>
<sequence>MDMRVPAQFFGILLLWLPGARCDVHMTQSPSSMSASLGDKVTPTCWASQNISRYLSWLQQQPRKSPKVLIYGATILEDWVPSKFSGSGSRADYSFTISNLVSEDFGTYYCLQYLHFPPRVIQVFT</sequence>